<feature type="compositionally biased region" description="Basic residues" evidence="2">
    <location>
        <begin position="26"/>
        <end position="37"/>
    </location>
</feature>
<protein>
    <recommendedName>
        <fullName evidence="3">Glabrous enhancer-binding protein-like DBD domain-containing protein</fullName>
    </recommendedName>
</protein>
<dbReference type="GO" id="GO:0005634">
    <property type="term" value="C:nucleus"/>
    <property type="evidence" value="ECO:0007669"/>
    <property type="project" value="TreeGrafter"/>
</dbReference>
<dbReference type="Proteomes" id="UP001372338">
    <property type="component" value="Unassembled WGS sequence"/>
</dbReference>
<dbReference type="EMBL" id="JAYWIO010000001">
    <property type="protein sequence ID" value="KAK7290209.1"/>
    <property type="molecule type" value="Genomic_DNA"/>
</dbReference>
<accession>A0AAN9PAD7</accession>
<evidence type="ECO:0000256" key="2">
    <source>
        <dbReference type="SAM" id="MobiDB-lite"/>
    </source>
</evidence>
<gene>
    <name evidence="4" type="ORF">RIF29_04467</name>
</gene>
<comment type="similarity">
    <text evidence="1">Belongs to the GeBP family.</text>
</comment>
<dbReference type="InterPro" id="IPR007592">
    <property type="entry name" value="GEBP"/>
</dbReference>
<comment type="caution">
    <text evidence="4">The sequence shown here is derived from an EMBL/GenBank/DDBJ whole genome shotgun (WGS) entry which is preliminary data.</text>
</comment>
<reference evidence="4 5" key="1">
    <citation type="submission" date="2024-01" db="EMBL/GenBank/DDBJ databases">
        <title>The genomes of 5 underutilized Papilionoideae crops provide insights into root nodulation and disease resistanc.</title>
        <authorList>
            <person name="Yuan L."/>
        </authorList>
    </citation>
    <scope>NUCLEOTIDE SEQUENCE [LARGE SCALE GENOMIC DNA]</scope>
    <source>
        <strain evidence="4">ZHUSHIDOU_FW_LH</strain>
        <tissue evidence="4">Leaf</tissue>
    </source>
</reference>
<dbReference type="GO" id="GO:0006355">
    <property type="term" value="P:regulation of DNA-templated transcription"/>
    <property type="evidence" value="ECO:0007669"/>
    <property type="project" value="InterPro"/>
</dbReference>
<proteinExistence type="inferred from homology"/>
<feature type="region of interest" description="Disordered" evidence="2">
    <location>
        <begin position="1"/>
        <end position="54"/>
    </location>
</feature>
<evidence type="ECO:0000313" key="4">
    <source>
        <dbReference type="EMBL" id="KAK7290209.1"/>
    </source>
</evidence>
<evidence type="ECO:0000259" key="3">
    <source>
        <dbReference type="Pfam" id="PF04504"/>
    </source>
</evidence>
<dbReference type="Pfam" id="PF04504">
    <property type="entry name" value="GeBP-like_DBD"/>
    <property type="match status" value="1"/>
</dbReference>
<feature type="compositionally biased region" description="Low complexity" evidence="2">
    <location>
        <begin position="10"/>
        <end position="25"/>
    </location>
</feature>
<feature type="compositionally biased region" description="Basic and acidic residues" evidence="2">
    <location>
        <begin position="202"/>
        <end position="214"/>
    </location>
</feature>
<dbReference type="PANTHER" id="PTHR31662">
    <property type="entry name" value="BNAANNG10740D PROTEIN-RELATED"/>
    <property type="match status" value="1"/>
</dbReference>
<evidence type="ECO:0000313" key="5">
    <source>
        <dbReference type="Proteomes" id="UP001372338"/>
    </source>
</evidence>
<feature type="domain" description="Glabrous enhancer-binding protein-like DBD" evidence="3">
    <location>
        <begin position="62"/>
        <end position="156"/>
    </location>
</feature>
<dbReference type="InterPro" id="IPR053932">
    <property type="entry name" value="GeBP-like_DBD"/>
</dbReference>
<organism evidence="4 5">
    <name type="scientific">Crotalaria pallida</name>
    <name type="common">Smooth rattlebox</name>
    <name type="synonym">Crotalaria striata</name>
    <dbReference type="NCBI Taxonomy" id="3830"/>
    <lineage>
        <taxon>Eukaryota</taxon>
        <taxon>Viridiplantae</taxon>
        <taxon>Streptophyta</taxon>
        <taxon>Embryophyta</taxon>
        <taxon>Tracheophyta</taxon>
        <taxon>Spermatophyta</taxon>
        <taxon>Magnoliopsida</taxon>
        <taxon>eudicotyledons</taxon>
        <taxon>Gunneridae</taxon>
        <taxon>Pentapetalae</taxon>
        <taxon>rosids</taxon>
        <taxon>fabids</taxon>
        <taxon>Fabales</taxon>
        <taxon>Fabaceae</taxon>
        <taxon>Papilionoideae</taxon>
        <taxon>50 kb inversion clade</taxon>
        <taxon>genistoids sensu lato</taxon>
        <taxon>core genistoids</taxon>
        <taxon>Crotalarieae</taxon>
        <taxon>Crotalaria</taxon>
    </lineage>
</organism>
<feature type="region of interest" description="Disordered" evidence="2">
    <location>
        <begin position="199"/>
        <end position="219"/>
    </location>
</feature>
<name>A0AAN9PAD7_CROPI</name>
<dbReference type="AlphaFoldDB" id="A0AAN9PAD7"/>
<evidence type="ECO:0000256" key="1">
    <source>
        <dbReference type="ARBA" id="ARBA00010820"/>
    </source>
</evidence>
<keyword evidence="5" id="KW-1185">Reference proteome</keyword>
<dbReference type="PANTHER" id="PTHR31662:SF8">
    <property type="entry name" value="EXPRESSED PROTEIN"/>
    <property type="match status" value="1"/>
</dbReference>
<sequence length="301" mass="33846">MDSTPFQTPSLVPLPSNSNSNSKSKLPIKRKTLHSSHNHPTLSPNPNPNPNLNNNFPSPFKFHRIWTQPDEIRFLQALLDSASDGLVFPKDLNIFYHRFSSSAATCHPYTKSQLSEKLRRLRNKFRALSSRIHDVAAAALSPHNRALFELSRKLWSPEFASASPFVVANSSLGKGIGSNSKIKVEEEEEEGDLIPVNCANPDRIERRDDDNDDRKEDDEMMGIGFGGGKIDGVVSKSVLDVFDECVKEAKKKSVLWHGVLCGDQNFGKRWREQRALELDVVVKRLRLVIEDSFNKQNSANV</sequence>